<name>B1WZ23_CROS5</name>
<dbReference type="eggNOG" id="COG5464">
    <property type="taxonomic scope" value="Bacteria"/>
</dbReference>
<organism evidence="1 2">
    <name type="scientific">Crocosphaera subtropica (strain ATCC 51142 / BH68)</name>
    <name type="common">Cyanothece sp. (strain ATCC 51142)</name>
    <dbReference type="NCBI Taxonomy" id="43989"/>
    <lineage>
        <taxon>Bacteria</taxon>
        <taxon>Bacillati</taxon>
        <taxon>Cyanobacteriota</taxon>
        <taxon>Cyanophyceae</taxon>
        <taxon>Oscillatoriophycideae</taxon>
        <taxon>Chroococcales</taxon>
        <taxon>Aphanothecaceae</taxon>
        <taxon>Crocosphaera</taxon>
        <taxon>Crocosphaera subtropica</taxon>
    </lineage>
</organism>
<protein>
    <recommendedName>
        <fullName evidence="3">Transposase</fullName>
    </recommendedName>
</protein>
<dbReference type="KEGG" id="cyt:cce_3439"/>
<dbReference type="EMBL" id="CP000806">
    <property type="protein sequence ID" value="ACB52787.1"/>
    <property type="molecule type" value="Genomic_DNA"/>
</dbReference>
<gene>
    <name evidence="1" type="ordered locus">cce_3439</name>
</gene>
<dbReference type="AlphaFoldDB" id="B1WZ23"/>
<evidence type="ECO:0000313" key="2">
    <source>
        <dbReference type="Proteomes" id="UP000001203"/>
    </source>
</evidence>
<keyword evidence="2" id="KW-1185">Reference proteome</keyword>
<evidence type="ECO:0008006" key="3">
    <source>
        <dbReference type="Google" id="ProtNLM"/>
    </source>
</evidence>
<proteinExistence type="predicted"/>
<evidence type="ECO:0000313" key="1">
    <source>
        <dbReference type="EMBL" id="ACB52787.1"/>
    </source>
</evidence>
<dbReference type="Proteomes" id="UP000001203">
    <property type="component" value="Chromosome circular"/>
</dbReference>
<accession>B1WZ23</accession>
<dbReference type="STRING" id="43989.cce_3439"/>
<dbReference type="HOGENOM" id="CLU_209144_0_0_3"/>
<reference evidence="1 2" key="1">
    <citation type="journal article" date="2008" name="Proc. Natl. Acad. Sci. U.S.A.">
        <title>The genome of Cyanothece 51142, a unicellular diazotrophic cyanobacterium important in the marine nitrogen cycle.</title>
        <authorList>
            <person name="Welsh E.A."/>
            <person name="Liberton M."/>
            <person name="Stoeckel J."/>
            <person name="Loh T."/>
            <person name="Elvitigala T."/>
            <person name="Wang C."/>
            <person name="Wollam A."/>
            <person name="Fulton R.S."/>
            <person name="Clifton S.W."/>
            <person name="Jacobs J.M."/>
            <person name="Aurora R."/>
            <person name="Ghosh B.K."/>
            <person name="Sherman L.A."/>
            <person name="Smith R.D."/>
            <person name="Wilson R.K."/>
            <person name="Pakrasi H.B."/>
        </authorList>
    </citation>
    <scope>NUCLEOTIDE SEQUENCE [LARGE SCALE GENOMIC DNA]</scope>
    <source>
        <strain evidence="2">ATCC 51142 / BH68</strain>
    </source>
</reference>
<sequence length="48" mass="5700">MVDHGRLFKELLSTFFIEFIDLFFPQVITYVDKNSINVLDKEIFTDVT</sequence>